<comment type="caution">
    <text evidence="1">The sequence shown here is derived from an EMBL/GenBank/DDBJ whole genome shotgun (WGS) entry which is preliminary data.</text>
</comment>
<keyword evidence="2" id="KW-1185">Reference proteome</keyword>
<organism evidence="1 2">
    <name type="scientific">Pleuronectes platessa</name>
    <name type="common">European plaice</name>
    <dbReference type="NCBI Taxonomy" id="8262"/>
    <lineage>
        <taxon>Eukaryota</taxon>
        <taxon>Metazoa</taxon>
        <taxon>Chordata</taxon>
        <taxon>Craniata</taxon>
        <taxon>Vertebrata</taxon>
        <taxon>Euteleostomi</taxon>
        <taxon>Actinopterygii</taxon>
        <taxon>Neopterygii</taxon>
        <taxon>Teleostei</taxon>
        <taxon>Neoteleostei</taxon>
        <taxon>Acanthomorphata</taxon>
        <taxon>Carangaria</taxon>
        <taxon>Pleuronectiformes</taxon>
        <taxon>Pleuronectoidei</taxon>
        <taxon>Pleuronectidae</taxon>
        <taxon>Pleuronectes</taxon>
    </lineage>
</organism>
<name>A0A9N7URE2_PLEPL</name>
<evidence type="ECO:0000313" key="1">
    <source>
        <dbReference type="EMBL" id="CAB1434897.1"/>
    </source>
</evidence>
<gene>
    <name evidence="1" type="ORF">PLEPLA_LOCUS23001</name>
</gene>
<protein>
    <submittedName>
        <fullName evidence="1">Uncharacterized protein</fullName>
    </submittedName>
</protein>
<dbReference type="Proteomes" id="UP001153269">
    <property type="component" value="Unassembled WGS sequence"/>
</dbReference>
<proteinExistence type="predicted"/>
<reference evidence="1" key="1">
    <citation type="submission" date="2020-03" db="EMBL/GenBank/DDBJ databases">
        <authorList>
            <person name="Weist P."/>
        </authorList>
    </citation>
    <scope>NUCLEOTIDE SEQUENCE</scope>
</reference>
<sequence>MTAVACDWNPITGGISIPIPGVPNTSIAIYRSIAKVVLVDRTTGQEAVMRTFWRTYQLFFFFSPLEPQTIFYNTGYKGSALRPGSAPHTQALLCATANFYYKWSMQSTSRIFNYEAHQWVSTNRSATKENLYDGSRRLDATLHTQVLHISDLCHFELELPALL</sequence>
<accession>A0A9N7URE2</accession>
<dbReference type="AlphaFoldDB" id="A0A9N7URE2"/>
<dbReference type="EMBL" id="CADEAL010001709">
    <property type="protein sequence ID" value="CAB1434897.1"/>
    <property type="molecule type" value="Genomic_DNA"/>
</dbReference>
<evidence type="ECO:0000313" key="2">
    <source>
        <dbReference type="Proteomes" id="UP001153269"/>
    </source>
</evidence>